<evidence type="ECO:0008006" key="3">
    <source>
        <dbReference type="Google" id="ProtNLM"/>
    </source>
</evidence>
<proteinExistence type="predicted"/>
<protein>
    <recommendedName>
        <fullName evidence="3">Secretion system C-terminal sorting domain-containing protein</fullName>
    </recommendedName>
</protein>
<evidence type="ECO:0000313" key="1">
    <source>
        <dbReference type="EMBL" id="GGC41465.1"/>
    </source>
</evidence>
<dbReference type="Proteomes" id="UP000635885">
    <property type="component" value="Unassembled WGS sequence"/>
</dbReference>
<keyword evidence="2" id="KW-1185">Reference proteome</keyword>
<dbReference type="InterPro" id="IPR013783">
    <property type="entry name" value="Ig-like_fold"/>
</dbReference>
<comment type="caution">
    <text evidence="1">The sequence shown here is derived from an EMBL/GenBank/DDBJ whole genome shotgun (WGS) entry which is preliminary data.</text>
</comment>
<name>A0ABQ1MKR7_9BACT</name>
<gene>
    <name evidence="1" type="ORF">GCM10010993_20100</name>
</gene>
<dbReference type="EMBL" id="BMFD01000006">
    <property type="protein sequence ID" value="GGC41465.1"/>
    <property type="molecule type" value="Genomic_DNA"/>
</dbReference>
<accession>A0ABQ1MKR7</accession>
<sequence>MGMVLAPVIKGYGQDFDLSTCNFGCTSNDITILGFSLVDATTGLPVFNSISECQDGDTFQVKLEMNYSFNTAATRVNARFQGKLKFGLTEIFIDEYVGEFSSAANGGSGKMIIYQEFTWECGTNLSFQQPHFYWATQDSGPTVETTYNCSNYSNSKCSRDVGEIFVDLPIELPVVWHEISATSTPDQQCAEIKWSTLKEWESSHFEIERSLNNADRFEVIDSVAASTYSFEIKNYQFTDHTIPVNTTRVYYRVKQVDLDGSFEYSKVLMVNVNTQEQQTSTWQLYPNPAIGNDLKISLRNPKAYNGEHLHVKMISNLGVAYQILPECLDPYEIDIGDMIKNVPKGILVVELSWGNQVEILKVIKQ</sequence>
<reference evidence="2" key="1">
    <citation type="journal article" date="2019" name="Int. J. Syst. Evol. Microbiol.">
        <title>The Global Catalogue of Microorganisms (GCM) 10K type strain sequencing project: providing services to taxonomists for standard genome sequencing and annotation.</title>
        <authorList>
            <consortium name="The Broad Institute Genomics Platform"/>
            <consortium name="The Broad Institute Genome Sequencing Center for Infectious Disease"/>
            <person name="Wu L."/>
            <person name="Ma J."/>
        </authorList>
    </citation>
    <scope>NUCLEOTIDE SEQUENCE [LARGE SCALE GENOMIC DNA]</scope>
    <source>
        <strain evidence="2">CGMCC 1.12479</strain>
    </source>
</reference>
<evidence type="ECO:0000313" key="2">
    <source>
        <dbReference type="Proteomes" id="UP000635885"/>
    </source>
</evidence>
<organism evidence="1 2">
    <name type="scientific">Belliella aquatica</name>
    <dbReference type="NCBI Taxonomy" id="1323734"/>
    <lineage>
        <taxon>Bacteria</taxon>
        <taxon>Pseudomonadati</taxon>
        <taxon>Bacteroidota</taxon>
        <taxon>Cytophagia</taxon>
        <taxon>Cytophagales</taxon>
        <taxon>Cyclobacteriaceae</taxon>
        <taxon>Belliella</taxon>
    </lineage>
</organism>
<dbReference type="Gene3D" id="2.60.40.10">
    <property type="entry name" value="Immunoglobulins"/>
    <property type="match status" value="1"/>
</dbReference>